<dbReference type="WBParaSite" id="HNAJ_0000198601-mRNA-1">
    <property type="protein sequence ID" value="HNAJ_0000198601-mRNA-1"/>
    <property type="gene ID" value="HNAJ_0000198601"/>
</dbReference>
<sequence length="70" mass="7800">MIRWLLTAMSVACRSEWWDITVVGDEDDCLTAETLLAQREKRENSPPAPTRAPLPALSSVIVCKALMVRS</sequence>
<proteinExistence type="predicted"/>
<dbReference type="EMBL" id="UZAE01000879">
    <property type="protein sequence ID" value="VDN97844.1"/>
    <property type="molecule type" value="Genomic_DNA"/>
</dbReference>
<dbReference type="AlphaFoldDB" id="A0A0R3T4J9"/>
<feature type="signal peptide" evidence="1">
    <location>
        <begin position="1"/>
        <end position="15"/>
    </location>
</feature>
<dbReference type="Proteomes" id="UP000278807">
    <property type="component" value="Unassembled WGS sequence"/>
</dbReference>
<reference evidence="4" key="1">
    <citation type="submission" date="2017-02" db="UniProtKB">
        <authorList>
            <consortium name="WormBaseParasite"/>
        </authorList>
    </citation>
    <scope>IDENTIFICATION</scope>
</reference>
<evidence type="ECO:0000256" key="1">
    <source>
        <dbReference type="SAM" id="SignalP"/>
    </source>
</evidence>
<protein>
    <submittedName>
        <fullName evidence="4">Secreted protein</fullName>
    </submittedName>
</protein>
<accession>A0A0R3T4J9</accession>
<evidence type="ECO:0000313" key="3">
    <source>
        <dbReference type="Proteomes" id="UP000278807"/>
    </source>
</evidence>
<evidence type="ECO:0000313" key="2">
    <source>
        <dbReference type="EMBL" id="VDN97844.1"/>
    </source>
</evidence>
<reference evidence="2 3" key="2">
    <citation type="submission" date="2018-11" db="EMBL/GenBank/DDBJ databases">
        <authorList>
            <consortium name="Pathogen Informatics"/>
        </authorList>
    </citation>
    <scope>NUCLEOTIDE SEQUENCE [LARGE SCALE GENOMIC DNA]</scope>
</reference>
<keyword evidence="3" id="KW-1185">Reference proteome</keyword>
<gene>
    <name evidence="2" type="ORF">HNAJ_LOCUS1985</name>
</gene>
<feature type="chain" id="PRO_5043131660" evidence="1">
    <location>
        <begin position="16"/>
        <end position="70"/>
    </location>
</feature>
<organism evidence="4">
    <name type="scientific">Rodentolepis nana</name>
    <name type="common">Dwarf tapeworm</name>
    <name type="synonym">Hymenolepis nana</name>
    <dbReference type="NCBI Taxonomy" id="102285"/>
    <lineage>
        <taxon>Eukaryota</taxon>
        <taxon>Metazoa</taxon>
        <taxon>Spiralia</taxon>
        <taxon>Lophotrochozoa</taxon>
        <taxon>Platyhelminthes</taxon>
        <taxon>Cestoda</taxon>
        <taxon>Eucestoda</taxon>
        <taxon>Cyclophyllidea</taxon>
        <taxon>Hymenolepididae</taxon>
        <taxon>Rodentolepis</taxon>
    </lineage>
</organism>
<evidence type="ECO:0000313" key="4">
    <source>
        <dbReference type="WBParaSite" id="HNAJ_0000198601-mRNA-1"/>
    </source>
</evidence>
<keyword evidence="1" id="KW-0732">Signal</keyword>
<name>A0A0R3T4J9_RODNA</name>